<dbReference type="EMBL" id="CP033969">
    <property type="protein sequence ID" value="AZG14711.1"/>
    <property type="molecule type" value="Genomic_DNA"/>
</dbReference>
<keyword evidence="2" id="KW-0472">Membrane</keyword>
<dbReference type="AlphaFoldDB" id="A0A3G8H2H2"/>
<reference evidence="4" key="1">
    <citation type="submission" date="2018-11" db="EMBL/GenBank/DDBJ databases">
        <title>FDA dAtabase for Regulatory Grade micrObial Sequences (FDA-ARGOS): Supporting development and validation of Infectious Disease Dx tests.</title>
        <authorList>
            <person name="Goldberg B."/>
            <person name="Campos J."/>
            <person name="Tallon L."/>
            <person name="Sadzewicz L."/>
            <person name="Zhao X."/>
            <person name="Vavikolanu K."/>
            <person name="Mehta A."/>
            <person name="Aluvathingal J."/>
            <person name="Nadendla S."/>
            <person name="Geyer C."/>
            <person name="Nandy P."/>
            <person name="Yan Y."/>
            <person name="Sichtig H."/>
        </authorList>
    </citation>
    <scope>NUCLEOTIDE SEQUENCE [LARGE SCALE GENOMIC DNA]</scope>
    <source>
        <strain evidence="4">FDAARGOS_614</strain>
    </source>
</reference>
<dbReference type="Gene3D" id="3.90.20.10">
    <property type="match status" value="1"/>
</dbReference>
<evidence type="ECO:0000313" key="4">
    <source>
        <dbReference type="Proteomes" id="UP000270411"/>
    </source>
</evidence>
<dbReference type="Proteomes" id="UP000270411">
    <property type="component" value="Chromosome 1"/>
</dbReference>
<organism evidence="3 4">
    <name type="scientific">Cupriavidus pauculus</name>
    <dbReference type="NCBI Taxonomy" id="82633"/>
    <lineage>
        <taxon>Bacteria</taxon>
        <taxon>Pseudomonadati</taxon>
        <taxon>Pseudomonadota</taxon>
        <taxon>Betaproteobacteria</taxon>
        <taxon>Burkholderiales</taxon>
        <taxon>Burkholderiaceae</taxon>
        <taxon>Cupriavidus</taxon>
    </lineage>
</organism>
<accession>A0A3G8H2H2</accession>
<dbReference type="KEGG" id="cpau:EHF44_15435"/>
<keyword evidence="2" id="KW-0812">Transmembrane</keyword>
<evidence type="ECO:0000256" key="2">
    <source>
        <dbReference type="SAM" id="Phobius"/>
    </source>
</evidence>
<dbReference type="RefSeq" id="WP_124684467.1">
    <property type="nucleotide sequence ID" value="NZ_CP033969.1"/>
</dbReference>
<keyword evidence="2" id="KW-1133">Transmembrane helix</keyword>
<feature type="transmembrane region" description="Helical" evidence="2">
    <location>
        <begin position="21"/>
        <end position="41"/>
    </location>
</feature>
<gene>
    <name evidence="3" type="ORF">EHF44_15435</name>
</gene>
<protein>
    <submittedName>
        <fullName evidence="3">Uncharacterized protein</fullName>
    </submittedName>
</protein>
<evidence type="ECO:0000256" key="1">
    <source>
        <dbReference type="SAM" id="Coils"/>
    </source>
</evidence>
<feature type="coiled-coil region" evidence="1">
    <location>
        <begin position="78"/>
        <end position="112"/>
    </location>
</feature>
<evidence type="ECO:0000313" key="3">
    <source>
        <dbReference type="EMBL" id="AZG14711.1"/>
    </source>
</evidence>
<keyword evidence="1" id="KW-0175">Coiled coil</keyword>
<sequence length="129" mass="14273">MASLPIEAGGRVGQQKRGRHADLAALVGVSLGIVVSVFGILDYQRQLFVGMVRTEIHAQVTPLTVAMNEMDKRIGGRFDDTYRRIDDTNRRIDDANRRLDETNLRLDGLSKAVAEVGVRVGRLEGRASR</sequence>
<proteinExistence type="predicted"/>
<name>A0A3G8H2H2_9BURK</name>